<sequence length="242" mass="27213">MNLVIDIGNTFIKLAVFQKDEIVSRAVFEDEKLMEKIQEILKTHKIEHGIISSVKTIPADELAFLRKNINLIILDHTLSFPFLNLYETPETLGKDRLALAAAAVKLFPNKNILIIDAGTCITYDFLENNKYHGGAISPGIEMRFKAMHNFTAKLPLIKTTDENETELTGKTTRQNMKIGVLKGVPLEIDGFIDLYKQDYKDLTVILTGGDSELLSKSLKNSIFAPENFLLKGLNTILEFNKI</sequence>
<evidence type="ECO:0000256" key="9">
    <source>
        <dbReference type="ARBA" id="ARBA00022741"/>
    </source>
</evidence>
<feature type="binding site" evidence="16">
    <location>
        <position position="116"/>
    </location>
    <ligand>
        <name>K(+)</name>
        <dbReference type="ChEBI" id="CHEBI:29103"/>
    </ligand>
</feature>
<comment type="pathway">
    <text evidence="4 16">Cofactor biosynthesis; coenzyme A biosynthesis; CoA from (R)-pantothenate: step 1/5.</text>
</comment>
<comment type="similarity">
    <text evidence="14 16">Belongs to the type III pantothenate kinase family.</text>
</comment>
<comment type="subunit">
    <text evidence="5 16">Homodimer.</text>
</comment>
<dbReference type="RefSeq" id="WP_309726243.1">
    <property type="nucleotide sequence ID" value="NZ_JAVDQA010000001.1"/>
</dbReference>
<comment type="catalytic activity">
    <reaction evidence="1 16">
        <text>(R)-pantothenate + ATP = (R)-4'-phosphopantothenate + ADP + H(+)</text>
        <dbReference type="Rhea" id="RHEA:16373"/>
        <dbReference type="ChEBI" id="CHEBI:10986"/>
        <dbReference type="ChEBI" id="CHEBI:15378"/>
        <dbReference type="ChEBI" id="CHEBI:29032"/>
        <dbReference type="ChEBI" id="CHEBI:30616"/>
        <dbReference type="ChEBI" id="CHEBI:456216"/>
        <dbReference type="EC" id="2.7.1.33"/>
    </reaction>
</comment>
<feature type="binding site" evidence="16">
    <location>
        <begin position="93"/>
        <end position="96"/>
    </location>
    <ligand>
        <name>substrate</name>
    </ligand>
</feature>
<dbReference type="NCBIfam" id="TIGR00671">
    <property type="entry name" value="baf"/>
    <property type="match status" value="1"/>
</dbReference>
<evidence type="ECO:0000256" key="6">
    <source>
        <dbReference type="ARBA" id="ARBA00012102"/>
    </source>
</evidence>
<keyword evidence="16" id="KW-0479">Metal-binding</keyword>
<feature type="binding site" evidence="16">
    <location>
        <begin position="6"/>
        <end position="13"/>
    </location>
    <ligand>
        <name>ATP</name>
        <dbReference type="ChEBI" id="CHEBI:30616"/>
    </ligand>
</feature>
<feature type="binding site" evidence="16">
    <location>
        <position position="172"/>
    </location>
    <ligand>
        <name>substrate</name>
    </ligand>
</feature>
<dbReference type="GO" id="GO:0004594">
    <property type="term" value="F:pantothenate kinase activity"/>
    <property type="evidence" value="ECO:0007669"/>
    <property type="project" value="UniProtKB-EC"/>
</dbReference>
<name>A0ABU1K1L5_9FLAO</name>
<keyword evidence="7 16" id="KW-0963">Cytoplasm</keyword>
<evidence type="ECO:0000256" key="14">
    <source>
        <dbReference type="ARBA" id="ARBA00038036"/>
    </source>
</evidence>
<dbReference type="HAMAP" id="MF_01274">
    <property type="entry name" value="Pantothen_kinase_3"/>
    <property type="match status" value="1"/>
</dbReference>
<evidence type="ECO:0000256" key="2">
    <source>
        <dbReference type="ARBA" id="ARBA00001958"/>
    </source>
</evidence>
<dbReference type="CDD" id="cd24015">
    <property type="entry name" value="ASKHA_NBD_PanK-III"/>
    <property type="match status" value="1"/>
</dbReference>
<comment type="subcellular location">
    <subcellularLocation>
        <location evidence="3 16">Cytoplasm</location>
    </subcellularLocation>
</comment>
<dbReference type="EMBL" id="JAVDQA010000001">
    <property type="protein sequence ID" value="MDR6299499.1"/>
    <property type="molecule type" value="Genomic_DNA"/>
</dbReference>
<evidence type="ECO:0000256" key="4">
    <source>
        <dbReference type="ARBA" id="ARBA00005225"/>
    </source>
</evidence>
<dbReference type="Pfam" id="PF03309">
    <property type="entry name" value="Pan_kinase"/>
    <property type="match status" value="1"/>
</dbReference>
<keyword evidence="13 16" id="KW-0173">Coenzyme A biosynthesis</keyword>
<evidence type="ECO:0000256" key="10">
    <source>
        <dbReference type="ARBA" id="ARBA00022777"/>
    </source>
</evidence>
<dbReference type="EC" id="2.7.1.33" evidence="6 16"/>
<dbReference type="NCBIfam" id="NF009853">
    <property type="entry name" value="PRK13320.1-5"/>
    <property type="match status" value="1"/>
</dbReference>
<evidence type="ECO:0000256" key="15">
    <source>
        <dbReference type="ARBA" id="ARBA00040883"/>
    </source>
</evidence>
<protein>
    <recommendedName>
        <fullName evidence="15 16">Type III pantothenate kinase</fullName>
        <ecNumber evidence="6 16">2.7.1.33</ecNumber>
    </recommendedName>
    <alternativeName>
        <fullName evidence="16">PanK-III</fullName>
    </alternativeName>
    <alternativeName>
        <fullName evidence="16">Pantothenic acid kinase</fullName>
    </alternativeName>
</protein>
<comment type="caution">
    <text evidence="17">The sequence shown here is derived from an EMBL/GenBank/DDBJ whole genome shotgun (WGS) entry which is preliminary data.</text>
</comment>
<feature type="active site" description="Proton acceptor" evidence="16">
    <location>
        <position position="95"/>
    </location>
</feature>
<accession>A0ABU1K1L5</accession>
<evidence type="ECO:0000256" key="7">
    <source>
        <dbReference type="ARBA" id="ARBA00022490"/>
    </source>
</evidence>
<comment type="function">
    <text evidence="16">Catalyzes the phosphorylation of pantothenate (Pan), the first step in CoA biosynthesis.</text>
</comment>
<dbReference type="Gene3D" id="3.30.420.40">
    <property type="match status" value="2"/>
</dbReference>
<comment type="cofactor">
    <cofactor evidence="2">
        <name>K(+)</name>
        <dbReference type="ChEBI" id="CHEBI:29103"/>
    </cofactor>
</comment>
<feature type="binding site" evidence="16">
    <location>
        <position position="119"/>
    </location>
    <ligand>
        <name>ATP</name>
        <dbReference type="ChEBI" id="CHEBI:30616"/>
    </ligand>
</feature>
<dbReference type="InterPro" id="IPR043129">
    <property type="entry name" value="ATPase_NBD"/>
</dbReference>
<dbReference type="PANTHER" id="PTHR34265">
    <property type="entry name" value="TYPE III PANTOTHENATE KINASE"/>
    <property type="match status" value="1"/>
</dbReference>
<evidence type="ECO:0000256" key="3">
    <source>
        <dbReference type="ARBA" id="ARBA00004496"/>
    </source>
</evidence>
<keyword evidence="8 16" id="KW-0808">Transferase</keyword>
<evidence type="ECO:0000256" key="5">
    <source>
        <dbReference type="ARBA" id="ARBA00011738"/>
    </source>
</evidence>
<organism evidence="17 18">
    <name type="scientific">Mesonia maritima</name>
    <dbReference type="NCBI Taxonomy" id="1793873"/>
    <lineage>
        <taxon>Bacteria</taxon>
        <taxon>Pseudomonadati</taxon>
        <taxon>Bacteroidota</taxon>
        <taxon>Flavobacteriia</taxon>
        <taxon>Flavobacteriales</taxon>
        <taxon>Flavobacteriaceae</taxon>
        <taxon>Mesonia</taxon>
    </lineage>
</organism>
<dbReference type="SUPFAM" id="SSF53067">
    <property type="entry name" value="Actin-like ATPase domain"/>
    <property type="match status" value="2"/>
</dbReference>
<evidence type="ECO:0000256" key="1">
    <source>
        <dbReference type="ARBA" id="ARBA00001206"/>
    </source>
</evidence>
<feature type="binding site" evidence="16">
    <location>
        <position position="86"/>
    </location>
    <ligand>
        <name>substrate</name>
    </ligand>
</feature>
<dbReference type="Proteomes" id="UP001257659">
    <property type="component" value="Unassembled WGS sequence"/>
</dbReference>
<proteinExistence type="inferred from homology"/>
<evidence type="ECO:0000256" key="16">
    <source>
        <dbReference type="HAMAP-Rule" id="MF_01274"/>
    </source>
</evidence>
<keyword evidence="9 16" id="KW-0547">Nucleotide-binding</keyword>
<dbReference type="InterPro" id="IPR004619">
    <property type="entry name" value="Type_III_PanK"/>
</dbReference>
<evidence type="ECO:0000256" key="12">
    <source>
        <dbReference type="ARBA" id="ARBA00022958"/>
    </source>
</evidence>
<keyword evidence="10 16" id="KW-0418">Kinase</keyword>
<keyword evidence="11 16" id="KW-0067">ATP-binding</keyword>
<comment type="cofactor">
    <cofactor evidence="16">
        <name>NH4(+)</name>
        <dbReference type="ChEBI" id="CHEBI:28938"/>
    </cofactor>
    <cofactor evidence="16">
        <name>K(+)</name>
        <dbReference type="ChEBI" id="CHEBI:29103"/>
    </cofactor>
    <text evidence="16">A monovalent cation. Ammonium or potassium.</text>
</comment>
<evidence type="ECO:0000256" key="8">
    <source>
        <dbReference type="ARBA" id="ARBA00022679"/>
    </source>
</evidence>
<dbReference type="PANTHER" id="PTHR34265:SF1">
    <property type="entry name" value="TYPE III PANTOTHENATE KINASE"/>
    <property type="match status" value="1"/>
</dbReference>
<evidence type="ECO:0000256" key="11">
    <source>
        <dbReference type="ARBA" id="ARBA00022840"/>
    </source>
</evidence>
<evidence type="ECO:0000313" key="18">
    <source>
        <dbReference type="Proteomes" id="UP001257659"/>
    </source>
</evidence>
<evidence type="ECO:0000256" key="13">
    <source>
        <dbReference type="ARBA" id="ARBA00022993"/>
    </source>
</evidence>
<keyword evidence="12 16" id="KW-0630">Potassium</keyword>
<gene>
    <name evidence="16" type="primary">coaX</name>
    <name evidence="17" type="ORF">GGR31_000115</name>
</gene>
<reference evidence="17 18" key="1">
    <citation type="submission" date="2023-07" db="EMBL/GenBank/DDBJ databases">
        <title>Genomic Encyclopedia of Type Strains, Phase IV (KMG-IV): sequencing the most valuable type-strain genomes for metagenomic binning, comparative biology and taxonomic classification.</title>
        <authorList>
            <person name="Goeker M."/>
        </authorList>
    </citation>
    <scope>NUCLEOTIDE SEQUENCE [LARGE SCALE GENOMIC DNA]</scope>
    <source>
        <strain evidence="17 18">DSM 102814</strain>
    </source>
</reference>
<keyword evidence="18" id="KW-1185">Reference proteome</keyword>
<evidence type="ECO:0000313" key="17">
    <source>
        <dbReference type="EMBL" id="MDR6299499.1"/>
    </source>
</evidence>